<proteinExistence type="predicted"/>
<dbReference type="RefSeq" id="WP_346013999.1">
    <property type="nucleotide sequence ID" value="NZ_JAQYXP010000013.1"/>
</dbReference>
<organism evidence="3 4">
    <name type="scientific">Methylobacterium ajmalii</name>
    <dbReference type="NCBI Taxonomy" id="2738439"/>
    <lineage>
        <taxon>Bacteria</taxon>
        <taxon>Pseudomonadati</taxon>
        <taxon>Pseudomonadota</taxon>
        <taxon>Alphaproteobacteria</taxon>
        <taxon>Hyphomicrobiales</taxon>
        <taxon>Methylobacteriaceae</taxon>
        <taxon>Methylobacterium</taxon>
    </lineage>
</organism>
<dbReference type="Gene3D" id="1.10.530.10">
    <property type="match status" value="1"/>
</dbReference>
<dbReference type="Proteomes" id="UP001407347">
    <property type="component" value="Unassembled WGS sequence"/>
</dbReference>
<sequence>MNDFEKNMKKAQRAANENFDGIDGRARRSAKNLEETFGRSGGRLKAPTIDTSGLEQGAKLSAQQFVILKAAATDAFGSLSAGQSPLTVLTQQAGQVASAIGEDGVMGLLGGVGNGLASLITPARAATVAFAAFGLAAAYSLSRFTEERFATELALTGIGRLSGVTADQIAKMGEEIAKANGISTSSARDLATALAATGKVTGDNITGVADLAKGYGKLFGKDVATAGKELAGIFGGDLVKGADTLDGRLGMLDDRTRAYIKSLVQQGDRQKAITFLIQAVRPELLKAAEATSVWARAWAAVSTGADNALNAVGRTVDRMVNGPSPQQRLDQLRAQRNGSEADYVAELKKSGLDDKAIMSIVPTYKPADTKGLDDQITKTEEAIRLEEERRKKLAEDTRTNEASKLAGEIVRSFNAEAEAISELQERYTSLGKVLADPAAVAKLEDADAARKSYQALGERLETLKAQHQAGGAAAAQALRQANFSAATAGLSSYAKGLAAINERYAEQIRLARESGDAATTAARVAALQQAQTKEVQAYTVETKERAKSSVTLPADFVAGTISAESGGNDNAKNTRSSATGAGQFIDETWLALFKKVFSEMAAGLSDGAILALRRNREYSAALITEYAKQNAVALQEAGLEASSRNLHLAHFLGAGGATKILKADPGANAASILPKAAASNPEVFKRGSATVQDILNYGEKRAVGGSAAAKASAERVRAMQAEAQSYDKGTAAVERLRAAQELLDADREKGGELGKAFSTAQELINASSDKLTPALKAQREEVLALAEARAKAAASGLASRFDTDMAESRAALGRTAAENAARSTAKSYGFDLSTDAGKNAVAVAELNTTLSETKNLATGALSSFASDLMRGTDAATALRNQLLRIADVLINKLSEALVSSLFGGLTGGSSAGSAGGLGGIIGGLGKLFGFSEGGYTGDGGKYEPAGVVHKGEYVVPADVVRRIGVRNLEVLRRGYANGGPVGMPVPSIPSAKGVATSAGGVQQNITIAPEINLSASGGTPEQNADMARQMSAQVAGAVRSIVVDELRTQMRPMGLLRR</sequence>
<keyword evidence="4" id="KW-1185">Reference proteome</keyword>
<accession>A0ABV0A5E1</accession>
<dbReference type="EMBL" id="JAQYXP010000013">
    <property type="protein sequence ID" value="MEN3239053.1"/>
    <property type="molecule type" value="Genomic_DNA"/>
</dbReference>
<evidence type="ECO:0000256" key="1">
    <source>
        <dbReference type="SAM" id="MobiDB-lite"/>
    </source>
</evidence>
<dbReference type="InterPro" id="IPR023346">
    <property type="entry name" value="Lysozyme-like_dom_sf"/>
</dbReference>
<evidence type="ECO:0000259" key="2">
    <source>
        <dbReference type="Pfam" id="PF06791"/>
    </source>
</evidence>
<comment type="caution">
    <text evidence="3">The sequence shown here is derived from an EMBL/GenBank/DDBJ whole genome shotgun (WGS) entry which is preliminary data.</text>
</comment>
<feature type="domain" description="Bacteriophage tail tape measure N-terminal" evidence="2">
    <location>
        <begin position="56"/>
        <end position="261"/>
    </location>
</feature>
<dbReference type="InterPro" id="IPR009628">
    <property type="entry name" value="Phage_tape_measure_N"/>
</dbReference>
<gene>
    <name evidence="3" type="ORF">PUR29_37070</name>
</gene>
<evidence type="ECO:0000313" key="3">
    <source>
        <dbReference type="EMBL" id="MEN3239053.1"/>
    </source>
</evidence>
<evidence type="ECO:0000313" key="4">
    <source>
        <dbReference type="Proteomes" id="UP001407347"/>
    </source>
</evidence>
<name>A0ABV0A5E1_9HYPH</name>
<feature type="region of interest" description="Disordered" evidence="1">
    <location>
        <begin position="1"/>
        <end position="27"/>
    </location>
</feature>
<dbReference type="Pfam" id="PF06791">
    <property type="entry name" value="TMP_2"/>
    <property type="match status" value="1"/>
</dbReference>
<dbReference type="SUPFAM" id="SSF53955">
    <property type="entry name" value="Lysozyme-like"/>
    <property type="match status" value="1"/>
</dbReference>
<protein>
    <submittedName>
        <fullName evidence="3">Phage tail length tape measure family protein</fullName>
    </submittedName>
</protein>
<reference evidence="3 4" key="1">
    <citation type="journal article" date="2023" name="PLoS ONE">
        <title>Complete genome assembly of Hawai'i environmental nontuberculous mycobacteria reveals unexpected co-isolation with methylobacteria.</title>
        <authorList>
            <person name="Hendrix J."/>
            <person name="Epperson L.E."/>
            <person name="Tong E.I."/>
            <person name="Chan Y.L."/>
            <person name="Hasan N.A."/>
            <person name="Dawrs S.N."/>
            <person name="Norton G.J."/>
            <person name="Virdi R."/>
            <person name="Crooks J.L."/>
            <person name="Chan E.D."/>
            <person name="Honda J.R."/>
            <person name="Strong M."/>
        </authorList>
    </citation>
    <scope>NUCLEOTIDE SEQUENCE [LARGE SCALE GENOMIC DNA]</scope>
    <source>
        <strain evidence="3 4">NJH_HI04-1</strain>
    </source>
</reference>